<sequence length="184" mass="21530">MHEIRVNDQLRLEKIKYSHAFQMFHAIDSNREFLSPWLPFVQQTQSQEDTEAFIRSILNQSGDRRDEVFVIWFNQRFAGLVGLKDTDYLNLKTEIGYWLVESMTGKGIMTKCVKNLVDFLFSVMKLNRIQIKCGVGNEKSSAIPKRLGFTFEGVERAGEKHENRFIDLEVYSLLKNECRPMNKL</sequence>
<dbReference type="SUPFAM" id="SSF55729">
    <property type="entry name" value="Acyl-CoA N-acyltransferases (Nat)"/>
    <property type="match status" value="1"/>
</dbReference>
<dbReference type="EMBL" id="QAAD01000029">
    <property type="protein sequence ID" value="PTN04816.1"/>
    <property type="molecule type" value="Genomic_DNA"/>
</dbReference>
<dbReference type="InterPro" id="IPR051908">
    <property type="entry name" value="Ribosomal_N-acetyltransferase"/>
</dbReference>
<keyword evidence="2" id="KW-0808">Transferase</keyword>
<evidence type="ECO:0000259" key="1">
    <source>
        <dbReference type="PROSITE" id="PS51186"/>
    </source>
</evidence>
<dbReference type="PANTHER" id="PTHR43441:SF12">
    <property type="entry name" value="RIBOSOMAL N-ACETYLTRANSFERASE YDAF-RELATED"/>
    <property type="match status" value="1"/>
</dbReference>
<organism evidence="2 3">
    <name type="scientific">Mangrovibacterium marinum</name>
    <dbReference type="NCBI Taxonomy" id="1639118"/>
    <lineage>
        <taxon>Bacteria</taxon>
        <taxon>Pseudomonadati</taxon>
        <taxon>Bacteroidota</taxon>
        <taxon>Bacteroidia</taxon>
        <taxon>Marinilabiliales</taxon>
        <taxon>Prolixibacteraceae</taxon>
        <taxon>Mangrovibacterium</taxon>
    </lineage>
</organism>
<dbReference type="PROSITE" id="PS51186">
    <property type="entry name" value="GNAT"/>
    <property type="match status" value="1"/>
</dbReference>
<evidence type="ECO:0000313" key="3">
    <source>
        <dbReference type="Proteomes" id="UP000243525"/>
    </source>
</evidence>
<dbReference type="RefSeq" id="WP_107823823.1">
    <property type="nucleotide sequence ID" value="NZ_OY782574.1"/>
</dbReference>
<dbReference type="Pfam" id="PF13302">
    <property type="entry name" value="Acetyltransf_3"/>
    <property type="match status" value="1"/>
</dbReference>
<dbReference type="GO" id="GO:1990189">
    <property type="term" value="F:protein N-terminal-serine acetyltransferase activity"/>
    <property type="evidence" value="ECO:0007669"/>
    <property type="project" value="TreeGrafter"/>
</dbReference>
<comment type="caution">
    <text evidence="2">The sequence shown here is derived from an EMBL/GenBank/DDBJ whole genome shotgun (WGS) entry which is preliminary data.</text>
</comment>
<proteinExistence type="predicted"/>
<dbReference type="Gene3D" id="3.40.630.30">
    <property type="match status" value="1"/>
</dbReference>
<dbReference type="InterPro" id="IPR016181">
    <property type="entry name" value="Acyl_CoA_acyltransferase"/>
</dbReference>
<accession>A0A2T5BXI3</accession>
<dbReference type="OrthoDB" id="9788916at2"/>
<dbReference type="Proteomes" id="UP000243525">
    <property type="component" value="Unassembled WGS sequence"/>
</dbReference>
<dbReference type="GO" id="GO:0008999">
    <property type="term" value="F:protein-N-terminal-alanine acetyltransferase activity"/>
    <property type="evidence" value="ECO:0007669"/>
    <property type="project" value="TreeGrafter"/>
</dbReference>
<dbReference type="InterPro" id="IPR000182">
    <property type="entry name" value="GNAT_dom"/>
</dbReference>
<protein>
    <submittedName>
        <fullName evidence="2">Ribosomal-protein-serine acetyltransferase</fullName>
    </submittedName>
</protein>
<reference evidence="2 3" key="1">
    <citation type="submission" date="2018-04" db="EMBL/GenBank/DDBJ databases">
        <title>Genomic Encyclopedia of Archaeal and Bacterial Type Strains, Phase II (KMG-II): from individual species to whole genera.</title>
        <authorList>
            <person name="Goeker M."/>
        </authorList>
    </citation>
    <scope>NUCLEOTIDE SEQUENCE [LARGE SCALE GENOMIC DNA]</scope>
    <source>
        <strain evidence="2 3">DSM 28823</strain>
    </source>
</reference>
<dbReference type="AlphaFoldDB" id="A0A2T5BXI3"/>
<feature type="domain" description="N-acetyltransferase" evidence="1">
    <location>
        <begin position="22"/>
        <end position="177"/>
    </location>
</feature>
<keyword evidence="3" id="KW-1185">Reference proteome</keyword>
<name>A0A2T5BXI3_9BACT</name>
<dbReference type="PANTHER" id="PTHR43441">
    <property type="entry name" value="RIBOSOMAL-PROTEIN-SERINE ACETYLTRANSFERASE"/>
    <property type="match status" value="1"/>
</dbReference>
<evidence type="ECO:0000313" key="2">
    <source>
        <dbReference type="EMBL" id="PTN04816.1"/>
    </source>
</evidence>
<gene>
    <name evidence="2" type="ORF">C8N47_12936</name>
</gene>
<dbReference type="GO" id="GO:0005737">
    <property type="term" value="C:cytoplasm"/>
    <property type="evidence" value="ECO:0007669"/>
    <property type="project" value="TreeGrafter"/>
</dbReference>